<organism evidence="2 3">
    <name type="scientific">Plasmodium falciparum (isolate Dd2)</name>
    <dbReference type="NCBI Taxonomy" id="57267"/>
    <lineage>
        <taxon>Eukaryota</taxon>
        <taxon>Sar</taxon>
        <taxon>Alveolata</taxon>
        <taxon>Apicomplexa</taxon>
        <taxon>Aconoidasida</taxon>
        <taxon>Haemosporida</taxon>
        <taxon>Plasmodiidae</taxon>
        <taxon>Plasmodium</taxon>
        <taxon>Plasmodium (Laverania)</taxon>
    </lineage>
</organism>
<dbReference type="Proteomes" id="UP000054282">
    <property type="component" value="Unassembled WGS sequence"/>
</dbReference>
<feature type="compositionally biased region" description="Low complexity" evidence="1">
    <location>
        <begin position="66"/>
        <end position="77"/>
    </location>
</feature>
<name>A0A0L7MA21_PLAF4</name>
<feature type="non-terminal residue" evidence="2">
    <location>
        <position position="193"/>
    </location>
</feature>
<evidence type="ECO:0000313" key="3">
    <source>
        <dbReference type="Proteomes" id="UP000054282"/>
    </source>
</evidence>
<feature type="non-terminal residue" evidence="2">
    <location>
        <position position="1"/>
    </location>
</feature>
<evidence type="ECO:0000313" key="2">
    <source>
        <dbReference type="EMBL" id="KOB89671.1"/>
    </source>
</evidence>
<gene>
    <name evidence="2" type="ORF">PFDG_05221</name>
</gene>
<proteinExistence type="predicted"/>
<evidence type="ECO:0000256" key="1">
    <source>
        <dbReference type="SAM" id="MobiDB-lite"/>
    </source>
</evidence>
<protein>
    <submittedName>
        <fullName evidence="2">Uncharacterized protein</fullName>
    </submittedName>
</protein>
<feature type="region of interest" description="Disordered" evidence="1">
    <location>
        <begin position="62"/>
        <end position="83"/>
    </location>
</feature>
<sequence>KYDNIGNTLDHTNVEANCVDNNMCESNSLNNSCHNSSSYNSSYNSHSNSTHSSKIRNYTNMDKENPNINSDNINFNPKDNQKQNSSITNTTYNNINIMVSSSPYIYNYTNKYILKENYDKKFNTNTFHKVMLSTQKEPVHNNNKIDTLFLSDESGKRSHSYSACRNESPHVMKNSYMETLYTISNSSNSSINP</sequence>
<dbReference type="KEGG" id="pfd:PFDG_05221"/>
<accession>A0A0L7MA21</accession>
<reference evidence="3" key="1">
    <citation type="submission" date="2006-09" db="EMBL/GenBank/DDBJ databases">
        <title>Annotation of Plasmodium falciparum Dd2.</title>
        <authorList>
            <consortium name="The Broad Institute Genome Sequencing Platform"/>
            <person name="Volkman S.K."/>
            <person name="Neafsey D.E."/>
            <person name="Dash A.P."/>
            <person name="Chitnis C.E."/>
            <person name="Hartl D.L."/>
            <person name="Young S.K."/>
            <person name="Zeng Q."/>
            <person name="Koehrsen M."/>
            <person name="Alvarado L."/>
            <person name="Berlin A."/>
            <person name="Borenstein D."/>
            <person name="Chapman S.B."/>
            <person name="Chen Z."/>
            <person name="Engels R."/>
            <person name="Freedman E."/>
            <person name="Gellesch M."/>
            <person name="Goldberg J."/>
            <person name="Griggs A."/>
            <person name="Gujja S."/>
            <person name="Heilman E.R."/>
            <person name="Heiman D.I."/>
            <person name="Howarth C."/>
            <person name="Jen D."/>
            <person name="Larson L."/>
            <person name="Mehta T."/>
            <person name="Neiman D."/>
            <person name="Park D."/>
            <person name="Pearson M."/>
            <person name="Roberts A."/>
            <person name="Saif S."/>
            <person name="Shea T."/>
            <person name="Shenoy N."/>
            <person name="Sisk P."/>
            <person name="Stolte C."/>
            <person name="Sykes S."/>
            <person name="Walk T."/>
            <person name="White J."/>
            <person name="Yandava C."/>
            <person name="Haas B."/>
            <person name="Henn M.R."/>
            <person name="Nusbaum C."/>
            <person name="Birren B."/>
        </authorList>
    </citation>
    <scope>NUCLEOTIDE SEQUENCE [LARGE SCALE GENOMIC DNA]</scope>
</reference>
<dbReference type="AlphaFoldDB" id="A0A0L7MA21"/>
<reference evidence="3" key="2">
    <citation type="submission" date="2006-09" db="EMBL/GenBank/DDBJ databases">
        <title>The genome sequence of Plasmodium falciparum Dd2.</title>
        <authorList>
            <consortium name="The Broad Institute Genome Sequencing Platform"/>
            <person name="Birren B."/>
            <person name="Lander E."/>
            <person name="Galagan J."/>
            <person name="Nusbaum C."/>
            <person name="Devon K."/>
            <person name="Henn M."/>
            <person name="Jaffe D."/>
            <person name="Butler J."/>
            <person name="Alvarez P."/>
            <person name="Gnerre S."/>
            <person name="Grabherr M."/>
            <person name="Kleber M."/>
            <person name="Mauceli E."/>
            <person name="Brockman W."/>
            <person name="MacCallum I.A."/>
            <person name="Rounsley S."/>
            <person name="Young S."/>
            <person name="LaButti K."/>
            <person name="Pushparaj V."/>
            <person name="DeCaprio D."/>
            <person name="Crawford M."/>
            <person name="Koehrsen M."/>
            <person name="Engels R."/>
            <person name="Montgomery P."/>
            <person name="Pearson M."/>
            <person name="Howarth C."/>
            <person name="Larson L."/>
            <person name="Luoma S."/>
            <person name="White J."/>
            <person name="Kodira C."/>
            <person name="Zeng Q."/>
            <person name="O'Leary S."/>
            <person name="Yandava C."/>
            <person name="Alvarado L."/>
            <person name="Wirth D."/>
            <person name="Volkman S."/>
            <person name="Hartl D."/>
        </authorList>
    </citation>
    <scope>NUCLEOTIDE SEQUENCE [LARGE SCALE GENOMIC DNA]</scope>
</reference>
<dbReference type="EMBL" id="GG702909">
    <property type="protein sequence ID" value="KOB89671.1"/>
    <property type="molecule type" value="Genomic_DNA"/>
</dbReference>